<evidence type="ECO:0000313" key="1">
    <source>
        <dbReference type="EMBL" id="GAA4898639.1"/>
    </source>
</evidence>
<name>A0ABP9FCN8_9GAMM</name>
<protein>
    <submittedName>
        <fullName evidence="1">Uncharacterized protein</fullName>
    </submittedName>
</protein>
<sequence>MASSEFILSRLFTCALGVLMRHAKWKMKSSANALSVDSLSIGSVVEIARVTCGHKIKLSAGDALLR</sequence>
<organism evidence="1 2">
    <name type="scientific">Ferrimonas pelagia</name>
    <dbReference type="NCBI Taxonomy" id="1177826"/>
    <lineage>
        <taxon>Bacteria</taxon>
        <taxon>Pseudomonadati</taxon>
        <taxon>Pseudomonadota</taxon>
        <taxon>Gammaproteobacteria</taxon>
        <taxon>Alteromonadales</taxon>
        <taxon>Ferrimonadaceae</taxon>
        <taxon>Ferrimonas</taxon>
    </lineage>
</organism>
<dbReference type="EMBL" id="BAABJZ010000100">
    <property type="protein sequence ID" value="GAA4898639.1"/>
    <property type="molecule type" value="Genomic_DNA"/>
</dbReference>
<comment type="caution">
    <text evidence="1">The sequence shown here is derived from an EMBL/GenBank/DDBJ whole genome shotgun (WGS) entry which is preliminary data.</text>
</comment>
<evidence type="ECO:0000313" key="2">
    <source>
        <dbReference type="Proteomes" id="UP001499988"/>
    </source>
</evidence>
<accession>A0ABP9FCN8</accession>
<dbReference type="Proteomes" id="UP001499988">
    <property type="component" value="Unassembled WGS sequence"/>
</dbReference>
<keyword evidence="2" id="KW-1185">Reference proteome</keyword>
<reference evidence="2" key="1">
    <citation type="journal article" date="2019" name="Int. J. Syst. Evol. Microbiol.">
        <title>The Global Catalogue of Microorganisms (GCM) 10K type strain sequencing project: providing services to taxonomists for standard genome sequencing and annotation.</title>
        <authorList>
            <consortium name="The Broad Institute Genomics Platform"/>
            <consortium name="The Broad Institute Genome Sequencing Center for Infectious Disease"/>
            <person name="Wu L."/>
            <person name="Ma J."/>
        </authorList>
    </citation>
    <scope>NUCLEOTIDE SEQUENCE [LARGE SCALE GENOMIC DNA]</scope>
    <source>
        <strain evidence="2">JCM 18401</strain>
    </source>
</reference>
<gene>
    <name evidence="1" type="ORF">GCM10023333_35080</name>
</gene>
<proteinExistence type="predicted"/>